<dbReference type="Proteomes" id="UP000285138">
    <property type="component" value="Unassembled WGS sequence"/>
</dbReference>
<evidence type="ECO:0000256" key="1">
    <source>
        <dbReference type="ARBA" id="ARBA00002368"/>
    </source>
</evidence>
<evidence type="ECO:0000256" key="4">
    <source>
        <dbReference type="ARBA" id="ARBA00022801"/>
    </source>
</evidence>
<keyword evidence="6 7" id="KW-0665">Pyrimidine biosynthesis</keyword>
<dbReference type="InterPro" id="IPR024403">
    <property type="entry name" value="DHOase_cat"/>
</dbReference>
<comment type="caution">
    <text evidence="10">The sequence shown here is derived from an EMBL/GenBank/DDBJ whole genome shotgun (WGS) entry which is preliminary data.</text>
</comment>
<dbReference type="InterPro" id="IPR004722">
    <property type="entry name" value="DHOase"/>
</dbReference>
<comment type="pathway">
    <text evidence="7">Pyrimidine metabolism; UMP biosynthesis via de novo pathway; (S)-dihydroorotate from bicarbonate: step 3/3.</text>
</comment>
<feature type="binding site" evidence="7">
    <location>
        <position position="311"/>
    </location>
    <ligand>
        <name>substrate</name>
    </ligand>
</feature>
<feature type="binding site" evidence="7">
    <location>
        <position position="154"/>
    </location>
    <ligand>
        <name>Zn(2+)</name>
        <dbReference type="ChEBI" id="CHEBI:29105"/>
        <label>1</label>
    </ligand>
</feature>
<dbReference type="UniPathway" id="UPA00070">
    <property type="reaction ID" value="UER00117"/>
</dbReference>
<evidence type="ECO:0000313" key="10">
    <source>
        <dbReference type="EMBL" id="RQD73238.1"/>
    </source>
</evidence>
<sequence length="431" mass="46712">MSLLIKSARVFNSPEGLLEKMDILIKGEKIYKIAPGLGKTHEDTRVIDARGKVVAPGLIDLHVHLRQPGEESKETIKSGCASAAAGGFTSIICMPNTRPVTDNLMMVERVRDIARKEGVVKVYPVGAMTKGSRGEELAEIGLMVEGGIRAVSDDGKPVEKASMMGLAMEYAKMFHLPLISHCEDLSLAGGGAMNQGFASTRLGLKGIPDTAEAVMVARDVLLAQATGAHLHIAHVSCAKSVKIIEWARAQGIKVTAEVTPHHLTLTEEEVGEFDTDYKMNPPLRSREDVDSLRKALKKGTIDIIATDHAPHTREDKRVEFERAPFGVVGLETALPVVLTQLVLPGHLKLEEALASMTIKPAEILGLDAGVIEEGADADLTIIDLDKEDRVDKEKFYSRGKNTPFQGWKVKGGPCMTIVKGKIVMKEGKVYF</sequence>
<feature type="binding site" evidence="7">
    <location>
        <begin position="64"/>
        <end position="66"/>
    </location>
    <ligand>
        <name>substrate</name>
    </ligand>
</feature>
<dbReference type="InterPro" id="IPR050138">
    <property type="entry name" value="DHOase/Allantoinase_Hydrolase"/>
</dbReference>
<dbReference type="Gene3D" id="2.30.40.10">
    <property type="entry name" value="Urease, subunit C, domain 1"/>
    <property type="match status" value="1"/>
</dbReference>
<feature type="binding site" evidence="7">
    <location>
        <position position="234"/>
    </location>
    <ligand>
        <name>Zn(2+)</name>
        <dbReference type="ChEBI" id="CHEBI:29105"/>
        <label>2</label>
    </ligand>
</feature>
<name>A0A424Y9Y1_9FIRM</name>
<dbReference type="EC" id="3.5.2.3" evidence="7"/>
<dbReference type="GO" id="GO:0044205">
    <property type="term" value="P:'de novo' UMP biosynthetic process"/>
    <property type="evidence" value="ECO:0007669"/>
    <property type="project" value="UniProtKB-UniRule"/>
</dbReference>
<dbReference type="GO" id="GO:0005737">
    <property type="term" value="C:cytoplasm"/>
    <property type="evidence" value="ECO:0007669"/>
    <property type="project" value="TreeGrafter"/>
</dbReference>
<dbReference type="Pfam" id="PF07969">
    <property type="entry name" value="Amidohydro_3"/>
    <property type="match status" value="1"/>
</dbReference>
<keyword evidence="3 7" id="KW-0479">Metal-binding</keyword>
<evidence type="ECO:0000313" key="11">
    <source>
        <dbReference type="Proteomes" id="UP000285138"/>
    </source>
</evidence>
<feature type="binding site" evidence="7">
    <location>
        <position position="181"/>
    </location>
    <ligand>
        <name>Zn(2+)</name>
        <dbReference type="ChEBI" id="CHEBI:29105"/>
        <label>2</label>
    </ligand>
</feature>
<feature type="binding site" evidence="7">
    <location>
        <position position="64"/>
    </location>
    <ligand>
        <name>Zn(2+)</name>
        <dbReference type="ChEBI" id="CHEBI:29105"/>
        <label>1</label>
    </ligand>
</feature>
<evidence type="ECO:0000256" key="6">
    <source>
        <dbReference type="ARBA" id="ARBA00022975"/>
    </source>
</evidence>
<dbReference type="EMBL" id="QZAA01000269">
    <property type="protein sequence ID" value="RQD73238.1"/>
    <property type="molecule type" value="Genomic_DNA"/>
</dbReference>
<keyword evidence="4 7" id="KW-0378">Hydrolase</keyword>
<evidence type="ECO:0000259" key="8">
    <source>
        <dbReference type="Pfam" id="PF07969"/>
    </source>
</evidence>
<dbReference type="InterPro" id="IPR002195">
    <property type="entry name" value="Dihydroorotase_CS"/>
</dbReference>
<feature type="binding site" evidence="7">
    <location>
        <position position="280"/>
    </location>
    <ligand>
        <name>substrate</name>
    </ligand>
</feature>
<dbReference type="Gene3D" id="3.20.20.140">
    <property type="entry name" value="Metal-dependent hydrolases"/>
    <property type="match status" value="1"/>
</dbReference>
<dbReference type="NCBIfam" id="TIGR00857">
    <property type="entry name" value="pyrC_multi"/>
    <property type="match status" value="1"/>
</dbReference>
<proteinExistence type="inferred from homology"/>
<dbReference type="GO" id="GO:0004038">
    <property type="term" value="F:allantoinase activity"/>
    <property type="evidence" value="ECO:0007669"/>
    <property type="project" value="TreeGrafter"/>
</dbReference>
<gene>
    <name evidence="7" type="primary">pyrC</name>
    <name evidence="10" type="ORF">D5R97_09720</name>
</gene>
<dbReference type="InterPro" id="IPR032466">
    <property type="entry name" value="Metal_Hydrolase"/>
</dbReference>
<evidence type="ECO:0000256" key="2">
    <source>
        <dbReference type="ARBA" id="ARBA00010286"/>
    </source>
</evidence>
<evidence type="ECO:0000256" key="7">
    <source>
        <dbReference type="HAMAP-Rule" id="MF_00220"/>
    </source>
</evidence>
<feature type="binding site" evidence="7">
    <location>
        <position position="96"/>
    </location>
    <ligand>
        <name>substrate</name>
    </ligand>
</feature>
<feature type="active site" evidence="7">
    <location>
        <position position="307"/>
    </location>
</feature>
<feature type="binding site" evidence="7">
    <location>
        <position position="62"/>
    </location>
    <ligand>
        <name>Zn(2+)</name>
        <dbReference type="ChEBI" id="CHEBI:29105"/>
        <label>1</label>
    </ligand>
</feature>
<feature type="binding site" evidence="7">
    <location>
        <position position="307"/>
    </location>
    <ligand>
        <name>Zn(2+)</name>
        <dbReference type="ChEBI" id="CHEBI:29105"/>
        <label>1</label>
    </ligand>
</feature>
<dbReference type="PANTHER" id="PTHR43668">
    <property type="entry name" value="ALLANTOINASE"/>
    <property type="match status" value="1"/>
</dbReference>
<dbReference type="PROSITE" id="PS00483">
    <property type="entry name" value="DIHYDROOROTASE_2"/>
    <property type="match status" value="1"/>
</dbReference>
<dbReference type="GO" id="GO:0004151">
    <property type="term" value="F:dihydroorotase activity"/>
    <property type="evidence" value="ECO:0007669"/>
    <property type="project" value="UniProtKB-UniRule"/>
</dbReference>
<dbReference type="HAMAP" id="MF_00220_B">
    <property type="entry name" value="PyrC_classI_B"/>
    <property type="match status" value="1"/>
</dbReference>
<dbReference type="Pfam" id="PF12890">
    <property type="entry name" value="DHOase"/>
    <property type="match status" value="1"/>
</dbReference>
<comment type="cofactor">
    <cofactor evidence="7">
        <name>Zn(2+)</name>
        <dbReference type="ChEBI" id="CHEBI:29105"/>
    </cofactor>
    <text evidence="7">Binds 2 Zn(2+) ions per subunit.</text>
</comment>
<dbReference type="AlphaFoldDB" id="A0A424Y9Y1"/>
<dbReference type="PANTHER" id="PTHR43668:SF2">
    <property type="entry name" value="ALLANTOINASE"/>
    <property type="match status" value="1"/>
</dbReference>
<organism evidence="10 11">
    <name type="scientific">Candidatus Syntrophonatronum acetioxidans</name>
    <dbReference type="NCBI Taxonomy" id="1795816"/>
    <lineage>
        <taxon>Bacteria</taxon>
        <taxon>Bacillati</taxon>
        <taxon>Bacillota</taxon>
        <taxon>Clostridia</taxon>
        <taxon>Eubacteriales</taxon>
        <taxon>Syntrophomonadaceae</taxon>
        <taxon>Candidatus Syntrophonatronum</taxon>
    </lineage>
</organism>
<dbReference type="InterPro" id="IPR013108">
    <property type="entry name" value="Amidohydro_3"/>
</dbReference>
<accession>A0A424Y9Y1</accession>
<dbReference type="PROSITE" id="PS00482">
    <property type="entry name" value="DIHYDROOROTASE_1"/>
    <property type="match status" value="1"/>
</dbReference>
<protein>
    <recommendedName>
        <fullName evidence="7">Dihydroorotase</fullName>
        <shortName evidence="7">DHOase</shortName>
        <ecNumber evidence="7">3.5.2.3</ecNumber>
    </recommendedName>
</protein>
<reference evidence="10 11" key="1">
    <citation type="submission" date="2018-08" db="EMBL/GenBank/DDBJ databases">
        <title>The metabolism and importance of syntrophic acetate oxidation coupled to methane or sulfide production in haloalkaline environments.</title>
        <authorList>
            <person name="Timmers P.H.A."/>
            <person name="Vavourakis C.D."/>
            <person name="Sorokin D.Y."/>
            <person name="Sinninghe Damste J.S."/>
            <person name="Muyzer G."/>
            <person name="Stams A.J.M."/>
            <person name="Plugge C.M."/>
        </authorList>
    </citation>
    <scope>NUCLEOTIDE SEQUENCE [LARGE SCALE GENOMIC DNA]</scope>
    <source>
        <strain evidence="10">MSAO_Bac1</strain>
    </source>
</reference>
<dbReference type="InterPro" id="IPR011059">
    <property type="entry name" value="Metal-dep_hydrolase_composite"/>
</dbReference>
<feature type="binding site" evidence="7">
    <location>
        <position position="154"/>
    </location>
    <ligand>
        <name>Zn(2+)</name>
        <dbReference type="ChEBI" id="CHEBI:29105"/>
        <label>2</label>
    </ligand>
</feature>
<feature type="domain" description="Amidohydrolase 3" evidence="8">
    <location>
        <begin position="289"/>
        <end position="423"/>
    </location>
</feature>
<feature type="binding site" evidence="7">
    <location>
        <begin position="325"/>
        <end position="326"/>
    </location>
    <ligand>
        <name>substrate</name>
    </ligand>
</feature>
<feature type="domain" description="Dihydroorotase catalytic" evidence="9">
    <location>
        <begin position="51"/>
        <end position="237"/>
    </location>
</feature>
<keyword evidence="5 7" id="KW-0862">Zinc</keyword>
<dbReference type="SUPFAM" id="SSF51338">
    <property type="entry name" value="Composite domain of metallo-dependent hydrolases"/>
    <property type="match status" value="1"/>
</dbReference>
<dbReference type="GO" id="GO:0008270">
    <property type="term" value="F:zinc ion binding"/>
    <property type="evidence" value="ECO:0007669"/>
    <property type="project" value="UniProtKB-UniRule"/>
</dbReference>
<dbReference type="SUPFAM" id="SSF51556">
    <property type="entry name" value="Metallo-dependent hydrolases"/>
    <property type="match status" value="1"/>
</dbReference>
<comment type="similarity">
    <text evidence="2 7">Belongs to the metallo-dependent hydrolases superfamily. DHOase family. Class I DHOase subfamily.</text>
</comment>
<evidence type="ECO:0000259" key="9">
    <source>
        <dbReference type="Pfam" id="PF12890"/>
    </source>
</evidence>
<comment type="function">
    <text evidence="1 7">Catalyzes the reversible cyclization of carbamoyl aspartate to dihydroorotate.</text>
</comment>
<dbReference type="CDD" id="cd01317">
    <property type="entry name" value="DHOase_IIa"/>
    <property type="match status" value="1"/>
</dbReference>
<evidence type="ECO:0000256" key="3">
    <source>
        <dbReference type="ARBA" id="ARBA00022723"/>
    </source>
</evidence>
<comment type="catalytic activity">
    <reaction evidence="7">
        <text>(S)-dihydroorotate + H2O = N-carbamoyl-L-aspartate + H(+)</text>
        <dbReference type="Rhea" id="RHEA:24296"/>
        <dbReference type="ChEBI" id="CHEBI:15377"/>
        <dbReference type="ChEBI" id="CHEBI:15378"/>
        <dbReference type="ChEBI" id="CHEBI:30864"/>
        <dbReference type="ChEBI" id="CHEBI:32814"/>
        <dbReference type="EC" id="3.5.2.3"/>
    </reaction>
</comment>
<dbReference type="GO" id="GO:0006145">
    <property type="term" value="P:purine nucleobase catabolic process"/>
    <property type="evidence" value="ECO:0007669"/>
    <property type="project" value="TreeGrafter"/>
</dbReference>
<evidence type="ECO:0000256" key="5">
    <source>
        <dbReference type="ARBA" id="ARBA00022833"/>
    </source>
</evidence>